<organism evidence="1 2">
    <name type="scientific">Candidatus Sedimenticola endophacoides</name>
    <dbReference type="NCBI Taxonomy" id="2548426"/>
    <lineage>
        <taxon>Bacteria</taxon>
        <taxon>Pseudomonadati</taxon>
        <taxon>Pseudomonadota</taxon>
        <taxon>Gammaproteobacteria</taxon>
        <taxon>Chromatiales</taxon>
        <taxon>Sedimenticolaceae</taxon>
        <taxon>Sedimenticola</taxon>
    </lineage>
</organism>
<reference evidence="1" key="1">
    <citation type="submission" date="2017-02" db="EMBL/GenBank/DDBJ databases">
        <title>Novel co-symbiosis in the unique lucinid bivalve Phacoides pectinatus.</title>
        <authorList>
            <person name="Lim S.J."/>
            <person name="Davis B.G."/>
            <person name="Gill D.E."/>
            <person name="Engel A.S."/>
            <person name="Anderson L.C."/>
            <person name="Campbell B.J."/>
        </authorList>
    </citation>
    <scope>NUCLEOTIDE SEQUENCE [LARGE SCALE GENOMIC DNA]</scope>
    <source>
        <strain evidence="1">LUC13016_P6</strain>
    </source>
</reference>
<name>A0A657PMP5_9GAMM</name>
<dbReference type="EMBL" id="MUIE01000359">
    <property type="protein sequence ID" value="OQX32877.1"/>
    <property type="molecule type" value="Genomic_DNA"/>
</dbReference>
<comment type="caution">
    <text evidence="1">The sequence shown here is derived from an EMBL/GenBank/DDBJ whole genome shotgun (WGS) entry which is preliminary data.</text>
</comment>
<protein>
    <recommendedName>
        <fullName evidence="3">PDZ domain-containing protein</fullName>
    </recommendedName>
</protein>
<dbReference type="Gene3D" id="2.30.42.10">
    <property type="match status" value="2"/>
</dbReference>
<proteinExistence type="predicted"/>
<accession>A0A657PMP5</accession>
<dbReference type="SUPFAM" id="SSF50156">
    <property type="entry name" value="PDZ domain-like"/>
    <property type="match status" value="2"/>
</dbReference>
<sequence length="143" mass="16094">DVIVAVNDAPVRNSPEMNVQMALLRIGDRVTVDVVRAGERLRLHARIADPYADYLPGEGIHPLFAGALLGEVERGELSGVAVGRIDRESPVRRLGLEDDDLLLVVNERRVERLSDLREIMESARRIRMVKVLRGNRLITRIVR</sequence>
<dbReference type="Proteomes" id="UP000243361">
    <property type="component" value="Unassembled WGS sequence"/>
</dbReference>
<dbReference type="AlphaFoldDB" id="A0A657PMP5"/>
<evidence type="ECO:0000313" key="2">
    <source>
        <dbReference type="Proteomes" id="UP000243361"/>
    </source>
</evidence>
<dbReference type="InterPro" id="IPR036034">
    <property type="entry name" value="PDZ_sf"/>
</dbReference>
<keyword evidence="2" id="KW-1185">Reference proteome</keyword>
<feature type="non-terminal residue" evidence="1">
    <location>
        <position position="1"/>
    </location>
</feature>
<evidence type="ECO:0008006" key="3">
    <source>
        <dbReference type="Google" id="ProtNLM"/>
    </source>
</evidence>
<evidence type="ECO:0000313" key="1">
    <source>
        <dbReference type="EMBL" id="OQX32877.1"/>
    </source>
</evidence>
<gene>
    <name evidence="1" type="ORF">B0D84_05480</name>
</gene>